<feature type="repeat" description="ARM" evidence="9">
    <location>
        <begin position="701"/>
        <end position="742"/>
    </location>
</feature>
<dbReference type="EC" id="2.3.2.27" evidence="4"/>
<dbReference type="InterPro" id="IPR058678">
    <property type="entry name" value="ARM_PUB"/>
</dbReference>
<dbReference type="SMART" id="SM00504">
    <property type="entry name" value="Ubox"/>
    <property type="match status" value="1"/>
</dbReference>
<evidence type="ECO:0000259" key="11">
    <source>
        <dbReference type="PROSITE" id="PS51698"/>
    </source>
</evidence>
<keyword evidence="6" id="KW-0677">Repeat</keyword>
<dbReference type="Gene3D" id="3.30.40.10">
    <property type="entry name" value="Zinc/RING finger domain, C3HC4 (zinc finger)"/>
    <property type="match status" value="1"/>
</dbReference>
<accession>A0A6P9ENT9</accession>
<dbReference type="PANTHER" id="PTHR23315:SF278">
    <property type="entry name" value="U-BOX DOMAIN-CONTAINING PROTEIN 3"/>
    <property type="match status" value="1"/>
</dbReference>
<dbReference type="FunCoup" id="A0A6P9ENT9">
    <property type="interactions" value="1993"/>
</dbReference>
<dbReference type="SUPFAM" id="SSF48371">
    <property type="entry name" value="ARM repeat"/>
    <property type="match status" value="1"/>
</dbReference>
<evidence type="ECO:0000256" key="6">
    <source>
        <dbReference type="ARBA" id="ARBA00022737"/>
    </source>
</evidence>
<dbReference type="AlphaFoldDB" id="A0A6P9ENT9"/>
<dbReference type="InterPro" id="IPR003613">
    <property type="entry name" value="Ubox_domain"/>
</dbReference>
<dbReference type="InParanoid" id="A0A6P9ENT9"/>
<sequence>MHKGNKSTLFSLESSSSSYNNANLVVAKGNSYDCQMDTKSVTCLISNISRFIHLVSSQTMKAMPLQKDYRQLVGVLKLLKAVLDEIVDYKIPTDEFLYKECEELDVAVNETRDFIENWSPTMSKICSVLRSEPLLMKIWSSSLKICRLLYRLLKSSPSTLSLTSVQHCMQELQCLKLERITEYIGEALRSERDDIVPCTANLLKIIEFLSLTTNRELLKESISVEKERINAQVNNVEGESDQLFQIVNLVNHIRDCMVKIQRFEATTGVLVPSYFRCPLSLELMLDPVIVASGQTYERSSIQKWLYNGLTICPKTRQTLTHTNLIPNYTVKAMIANWCEENNIKLHNSERTNFVSVPSPSDHASPRDLIHTDSSSCSLHSSKMISRSSPEVGNQFQKQKSDVLYRLGVEKSSGFQIKDTEKFDHAPPDQSYIHHRNEPASRAISSVDYLPPSMDQSSRTFNKHENVNELSGEITTEFPAASSPHYNELGFSPWLSRKKFDSSQMKAEVAENRNHNYFRENSLPFLDSGSDELTTISHIKKLIEDLKRQSNEVKTTAAEGLRLLTKNNIENRIIIGQCGAIAPLLSLLYSEMKLTQEHAVTALLNLSINENNKAMIAESGAIEPLIHVLKTGNDGAKENSAAALYSLSVLEEYKAKIGRSGAVKALVDLLGSGTLRGKKDAAAALFNLSIFHENKACIVQAGAVKHLIELMDPATGMVDKAVALLTNLSTIGEGRSAINQERGIPLLVEIVESGSRRGKENAASILLQLCLHSPKNCTLVLQEGAVPPLVALSQSGTPRAKEKAQQLLSHFRNQREELAGKGKS</sequence>
<feature type="repeat" description="ARM" evidence="9">
    <location>
        <begin position="660"/>
        <end position="702"/>
    </location>
</feature>
<dbReference type="UniPathway" id="UPA00143"/>
<comment type="pathway">
    <text evidence="3">Protein modification; protein ubiquitination.</text>
</comment>
<gene>
    <name evidence="13" type="primary">LOC109021955</name>
</gene>
<dbReference type="PANTHER" id="PTHR23315">
    <property type="entry name" value="U BOX DOMAIN-CONTAINING"/>
    <property type="match status" value="1"/>
</dbReference>
<dbReference type="InterPro" id="IPR013083">
    <property type="entry name" value="Znf_RING/FYVE/PHD"/>
</dbReference>
<dbReference type="GO" id="GO:0016567">
    <property type="term" value="P:protein ubiquitination"/>
    <property type="evidence" value="ECO:0007669"/>
    <property type="project" value="UniProtKB-UniPathway"/>
</dbReference>
<protein>
    <recommendedName>
        <fullName evidence="4">RING-type E3 ubiquitin transferase</fullName>
        <ecNumber evidence="4">2.3.2.27</ecNumber>
    </recommendedName>
</protein>
<evidence type="ECO:0000313" key="13">
    <source>
        <dbReference type="RefSeq" id="XP_035550295.1"/>
    </source>
</evidence>
<organism evidence="12 13">
    <name type="scientific">Juglans regia</name>
    <name type="common">English walnut</name>
    <dbReference type="NCBI Taxonomy" id="51240"/>
    <lineage>
        <taxon>Eukaryota</taxon>
        <taxon>Viridiplantae</taxon>
        <taxon>Streptophyta</taxon>
        <taxon>Embryophyta</taxon>
        <taxon>Tracheophyta</taxon>
        <taxon>Spermatophyta</taxon>
        <taxon>Magnoliopsida</taxon>
        <taxon>eudicotyledons</taxon>
        <taxon>Gunneridae</taxon>
        <taxon>Pentapetalae</taxon>
        <taxon>rosids</taxon>
        <taxon>fabids</taxon>
        <taxon>Fagales</taxon>
        <taxon>Juglandaceae</taxon>
        <taxon>Juglans</taxon>
    </lineage>
</organism>
<dbReference type="Gene3D" id="1.25.10.10">
    <property type="entry name" value="Leucine-rich Repeat Variant"/>
    <property type="match status" value="2"/>
</dbReference>
<keyword evidence="8" id="KW-0175">Coiled coil</keyword>
<evidence type="ECO:0000256" key="9">
    <source>
        <dbReference type="PROSITE-ProRule" id="PRU00259"/>
    </source>
</evidence>
<feature type="repeat" description="ARM" evidence="9">
    <location>
        <begin position="619"/>
        <end position="661"/>
    </location>
</feature>
<keyword evidence="5" id="KW-0808">Transferase</keyword>
<evidence type="ECO:0000256" key="5">
    <source>
        <dbReference type="ARBA" id="ARBA00022679"/>
    </source>
</evidence>
<name>A0A6P9ENT9_JUGRE</name>
<evidence type="ECO:0000313" key="12">
    <source>
        <dbReference type="Proteomes" id="UP000235220"/>
    </source>
</evidence>
<dbReference type="Proteomes" id="UP000235220">
    <property type="component" value="Chromosome 10"/>
</dbReference>
<dbReference type="Pfam" id="PF25598">
    <property type="entry name" value="ARM_PUB"/>
    <property type="match status" value="1"/>
</dbReference>
<comment type="function">
    <text evidence="2">Functions as an E3 ubiquitin ligase.</text>
</comment>
<dbReference type="GO" id="GO:0005737">
    <property type="term" value="C:cytoplasm"/>
    <property type="evidence" value="ECO:0000318"/>
    <property type="project" value="GO_Central"/>
</dbReference>
<evidence type="ECO:0000256" key="1">
    <source>
        <dbReference type="ARBA" id="ARBA00000900"/>
    </source>
</evidence>
<evidence type="ECO:0000256" key="3">
    <source>
        <dbReference type="ARBA" id="ARBA00004906"/>
    </source>
</evidence>
<proteinExistence type="predicted"/>
<dbReference type="SMART" id="SM00185">
    <property type="entry name" value="ARM"/>
    <property type="match status" value="6"/>
</dbReference>
<evidence type="ECO:0000256" key="8">
    <source>
        <dbReference type="ARBA" id="ARBA00023054"/>
    </source>
</evidence>
<dbReference type="CDD" id="cd16664">
    <property type="entry name" value="RING-Ubox_PUB"/>
    <property type="match status" value="1"/>
</dbReference>
<dbReference type="Pfam" id="PF25240">
    <property type="entry name" value="PUB2_N"/>
    <property type="match status" value="1"/>
</dbReference>
<dbReference type="PROSITE" id="PS50176">
    <property type="entry name" value="ARM_REPEAT"/>
    <property type="match status" value="4"/>
</dbReference>
<dbReference type="InterPro" id="IPR045210">
    <property type="entry name" value="RING-Ubox_PUB"/>
</dbReference>
<comment type="catalytic activity">
    <reaction evidence="1">
        <text>S-ubiquitinyl-[E2 ubiquitin-conjugating enzyme]-L-cysteine + [acceptor protein]-L-lysine = [E2 ubiquitin-conjugating enzyme]-L-cysteine + N(6)-ubiquitinyl-[acceptor protein]-L-lysine.</text>
        <dbReference type="EC" id="2.3.2.27"/>
    </reaction>
</comment>
<dbReference type="FunFam" id="3.30.40.10:FF:000292">
    <property type="entry name" value="RING-type E3 ubiquitin transferase"/>
    <property type="match status" value="1"/>
</dbReference>
<dbReference type="RefSeq" id="XP_035550295.1">
    <property type="nucleotide sequence ID" value="XM_035694402.1"/>
</dbReference>
<keyword evidence="7" id="KW-0833">Ubl conjugation pathway</keyword>
<dbReference type="GO" id="GO:0061630">
    <property type="term" value="F:ubiquitin protein ligase activity"/>
    <property type="evidence" value="ECO:0007669"/>
    <property type="project" value="UniProtKB-EC"/>
</dbReference>
<dbReference type="InterPro" id="IPR016024">
    <property type="entry name" value="ARM-type_fold"/>
</dbReference>
<dbReference type="SUPFAM" id="SSF57850">
    <property type="entry name" value="RING/U-box"/>
    <property type="match status" value="1"/>
</dbReference>
<evidence type="ECO:0000256" key="7">
    <source>
        <dbReference type="ARBA" id="ARBA00022786"/>
    </source>
</evidence>
<dbReference type="InterPro" id="IPR011989">
    <property type="entry name" value="ARM-like"/>
</dbReference>
<dbReference type="InterPro" id="IPR000225">
    <property type="entry name" value="Armadillo"/>
</dbReference>
<feature type="region of interest" description="Disordered" evidence="10">
    <location>
        <begin position="354"/>
        <end position="374"/>
    </location>
</feature>
<dbReference type="PROSITE" id="PS51698">
    <property type="entry name" value="U_BOX"/>
    <property type="match status" value="1"/>
</dbReference>
<dbReference type="InterPro" id="IPR057314">
    <property type="entry name" value="PUB2-4-like_N"/>
</dbReference>
<dbReference type="FunFam" id="1.25.10.10:FF:000082">
    <property type="entry name" value="RING-type E3 ubiquitin transferase"/>
    <property type="match status" value="1"/>
</dbReference>
<feature type="domain" description="U-box" evidence="11">
    <location>
        <begin position="270"/>
        <end position="344"/>
    </location>
</feature>
<feature type="repeat" description="ARM" evidence="9">
    <location>
        <begin position="578"/>
        <end position="620"/>
    </location>
</feature>
<dbReference type="Pfam" id="PF04564">
    <property type="entry name" value="U-box"/>
    <property type="match status" value="1"/>
</dbReference>
<dbReference type="GeneID" id="109021955"/>
<evidence type="ECO:0000256" key="10">
    <source>
        <dbReference type="SAM" id="MobiDB-lite"/>
    </source>
</evidence>
<evidence type="ECO:0000256" key="2">
    <source>
        <dbReference type="ARBA" id="ARBA00003861"/>
    </source>
</evidence>
<dbReference type="GO" id="GO:0005634">
    <property type="term" value="C:nucleus"/>
    <property type="evidence" value="ECO:0000318"/>
    <property type="project" value="GO_Central"/>
</dbReference>
<evidence type="ECO:0000256" key="4">
    <source>
        <dbReference type="ARBA" id="ARBA00012483"/>
    </source>
</evidence>
<dbReference type="OrthoDB" id="7537227at2759"/>
<reference evidence="13" key="1">
    <citation type="submission" date="2025-08" db="UniProtKB">
        <authorList>
            <consortium name="RefSeq"/>
        </authorList>
    </citation>
    <scope>IDENTIFICATION</scope>
    <source>
        <tissue evidence="13">Leaves</tissue>
    </source>
</reference>
<keyword evidence="12" id="KW-1185">Reference proteome</keyword>